<accession>A0ABS7TLS3</accession>
<organism evidence="1 2">
    <name type="scientific">Nannocystis pusilla</name>
    <dbReference type="NCBI Taxonomy" id="889268"/>
    <lineage>
        <taxon>Bacteria</taxon>
        <taxon>Pseudomonadati</taxon>
        <taxon>Myxococcota</taxon>
        <taxon>Polyangia</taxon>
        <taxon>Nannocystales</taxon>
        <taxon>Nannocystaceae</taxon>
        <taxon>Nannocystis</taxon>
    </lineage>
</organism>
<gene>
    <name evidence="1" type="ORF">K7C98_07800</name>
</gene>
<reference evidence="1" key="1">
    <citation type="submission" date="2021-08" db="EMBL/GenBank/DDBJ databases">
        <authorList>
            <person name="Stevens D.C."/>
        </authorList>
    </citation>
    <scope>NUCLEOTIDE SEQUENCE</scope>
    <source>
        <strain evidence="1">DSM 53165</strain>
    </source>
</reference>
<evidence type="ECO:0000313" key="1">
    <source>
        <dbReference type="EMBL" id="MBZ5709160.1"/>
    </source>
</evidence>
<evidence type="ECO:0000313" key="2">
    <source>
        <dbReference type="Proteomes" id="UP001139031"/>
    </source>
</evidence>
<keyword evidence="2" id="KW-1185">Reference proteome</keyword>
<dbReference type="Proteomes" id="UP001139031">
    <property type="component" value="Unassembled WGS sequence"/>
</dbReference>
<protein>
    <submittedName>
        <fullName evidence="1">Uncharacterized protein</fullName>
    </submittedName>
</protein>
<name>A0ABS7TLS3_9BACT</name>
<dbReference type="RefSeq" id="WP_224190938.1">
    <property type="nucleotide sequence ID" value="NZ_JAIRAU010000004.1"/>
</dbReference>
<comment type="caution">
    <text evidence="1">The sequence shown here is derived from an EMBL/GenBank/DDBJ whole genome shotgun (WGS) entry which is preliminary data.</text>
</comment>
<proteinExistence type="predicted"/>
<dbReference type="EMBL" id="JAIRAU010000004">
    <property type="protein sequence ID" value="MBZ5709160.1"/>
    <property type="molecule type" value="Genomic_DNA"/>
</dbReference>
<sequence>MSPRSRTMLLAAALGHLVLVVTGGLDICLWETGALGRVLTYYSALTGADTGYGFFAPKVASPPTAAFTLVDVDGRAIVDSLPPGITREADIRVEDLLEVFDHRRSDDRIRARLAASWAATLFARHPQAASVTVDMGFRRTPSMAALRRGAAPRWRSVYRARVVRPARGGQGGAP</sequence>